<dbReference type="EMBL" id="JAOXHL010000002">
    <property type="protein sequence ID" value="MCV3728600.1"/>
    <property type="molecule type" value="Genomic_DNA"/>
</dbReference>
<dbReference type="EC" id="2.7.7.7" evidence="1"/>
<dbReference type="PANTHER" id="PTHR32294:SF0">
    <property type="entry name" value="DNA POLYMERASE III SUBUNIT ALPHA"/>
    <property type="match status" value="1"/>
</dbReference>
<dbReference type="InterPro" id="IPR016195">
    <property type="entry name" value="Pol/histidinol_Pase-like"/>
</dbReference>
<dbReference type="Pfam" id="PF07733">
    <property type="entry name" value="DNA_pol3_alpha"/>
    <property type="match status" value="1"/>
</dbReference>
<name>A0ABT3BMX2_9BACT</name>
<evidence type="ECO:0000256" key="4">
    <source>
        <dbReference type="ARBA" id="ARBA00022705"/>
    </source>
</evidence>
<keyword evidence="5" id="KW-0239">DNA-directed DNA polymerase</keyword>
<evidence type="ECO:0000256" key="6">
    <source>
        <dbReference type="ARBA" id="ARBA00049244"/>
    </source>
</evidence>
<evidence type="ECO:0000259" key="7">
    <source>
        <dbReference type="SMART" id="SM00481"/>
    </source>
</evidence>
<organism evidence="8 9">
    <name type="scientific">Ureaplasma miroungigenitalium</name>
    <dbReference type="NCBI Taxonomy" id="1042321"/>
    <lineage>
        <taxon>Bacteria</taxon>
        <taxon>Bacillati</taxon>
        <taxon>Mycoplasmatota</taxon>
        <taxon>Mycoplasmoidales</taxon>
        <taxon>Mycoplasmoidaceae</taxon>
        <taxon>Ureaplasma</taxon>
    </lineage>
</organism>
<gene>
    <name evidence="8" type="primary">dnaE</name>
    <name evidence="8" type="ORF">OF376_02330</name>
</gene>
<dbReference type="Pfam" id="PF02811">
    <property type="entry name" value="PHP"/>
    <property type="match status" value="1"/>
</dbReference>
<dbReference type="Pfam" id="PF17657">
    <property type="entry name" value="DNA_pol3_finger"/>
    <property type="match status" value="1"/>
</dbReference>
<dbReference type="SUPFAM" id="SSF89550">
    <property type="entry name" value="PHP domain-like"/>
    <property type="match status" value="1"/>
</dbReference>
<accession>A0ABT3BMX2</accession>
<feature type="domain" description="Polymerase/histidinol phosphatase N-terminal" evidence="7">
    <location>
        <begin position="4"/>
        <end position="71"/>
    </location>
</feature>
<dbReference type="Gene3D" id="1.10.10.1600">
    <property type="entry name" value="Bacterial DNA polymerase III alpha subunit, thumb domain"/>
    <property type="match status" value="1"/>
</dbReference>
<dbReference type="Gene3D" id="3.20.20.140">
    <property type="entry name" value="Metal-dependent hydrolases"/>
    <property type="match status" value="1"/>
</dbReference>
<keyword evidence="2 8" id="KW-0808">Transferase</keyword>
<dbReference type="InterPro" id="IPR041931">
    <property type="entry name" value="DNA_pol3_alpha_thumb_dom"/>
</dbReference>
<dbReference type="InterPro" id="IPR004013">
    <property type="entry name" value="PHP_dom"/>
</dbReference>
<dbReference type="SMART" id="SM00481">
    <property type="entry name" value="POLIIIAc"/>
    <property type="match status" value="1"/>
</dbReference>
<protein>
    <recommendedName>
        <fullName evidence="1">DNA-directed DNA polymerase</fullName>
        <ecNumber evidence="1">2.7.7.7</ecNumber>
    </recommendedName>
</protein>
<dbReference type="Gene3D" id="1.10.150.870">
    <property type="match status" value="1"/>
</dbReference>
<dbReference type="InterPro" id="IPR003141">
    <property type="entry name" value="Pol/His_phosphatase_N"/>
</dbReference>
<sequence length="941" mass="109474">MKLANLNAHSYYSLLSSTISVEDLVLFAQENQMTHVCLTDLNNMYGAIEFYDLAVKAHLQPVLGIEINYKNNQIIVIAKNYQGYLQLMQISSHVMLEEDFDLQINDDIFIIRKKGDLNYTHANFYVADDLSASNYIACHSAYFQEEKDFLAYTGLLAIKNNTLLEKIQPEVQNSDAYLYNEELLISNYLPTGIENLKQLLKQVDLVIPNLPMNIPVFQADKKITSASLLHKMCLDGLMKRIGVDHPQIDLYRQRLDYELDVISSKKFEDYFLIVADFINYAKDHDILIGPGRGSAAGSLVAYCMEITDADPIKYNLLFERFLNPKRKTMPDIDTDIMDRKRDDVLEYIFNKYTNEHTAYIITFQRIKIKTAIRDTGRILEINLKTINEICKKIDQLKDPNDLQEITSKLHEYDERHPQLFKLAFKLINIPRNVGTHAAGIILSNSPLRTRIPLQKGMNDRYLSQYSMEYLERFGLIKMDLLGLTNLTFLYDIQKLLITNYNEHIDLLNINEHDLNVLHDLGQGKTLGIFQLESPAMTNLVKKINPQSIEDISIASALLRPGAQEQIYQYLKNRKEPHKIFYENMDIKTILEPTHGIIVYQEQVIQLVQLIARFDAANADLFRRAISKKDNEQLLALQSDFMKNAEANGYSKQQAQKWYDYIMRFGNYGFNHSHSLAYSLISYWLAYLKRHYPLEFFVSLLNTQGNNKNKILNYFQEAQTYRIKIKPIDICLSQVDFSINVHDKSIYFGLQSIKGFGSETCQKIIQADRNTKNYWDCFVNLKANKVTLANMIVLISLGAFDRFGISRKFLIANLEKNFTVLELIKDGFFSFEKQLAEEEFNLASNQEFVSFEKEYLGFAWKDLAIQTTPLLLNQFIQVEVVGCEWRTNAKKQNYAIVFIKYNEQVFNCYCRLKVDWQKDQFYNVIIVQHQTYYIIDKIQKEE</sequence>
<evidence type="ECO:0000256" key="3">
    <source>
        <dbReference type="ARBA" id="ARBA00022695"/>
    </source>
</evidence>
<dbReference type="RefSeq" id="WP_263821914.1">
    <property type="nucleotide sequence ID" value="NZ_JAOXHK010000004.1"/>
</dbReference>
<evidence type="ECO:0000256" key="5">
    <source>
        <dbReference type="ARBA" id="ARBA00022932"/>
    </source>
</evidence>
<keyword evidence="4" id="KW-0235">DNA replication</keyword>
<dbReference type="InterPro" id="IPR004805">
    <property type="entry name" value="DnaE2/DnaE/PolC"/>
</dbReference>
<reference evidence="8 9" key="1">
    <citation type="journal article" date="2020" name="Int. J. Syst. Evol. Microbiol.">
        <title>Ureaplasma miroungigenitalium sp. nov. isolated from northern elephant seals (Mirounga angustirostris) and Ureaplasma zalophigenitalium sp. nov. isolated from California sea lions (Zalophus californianus).</title>
        <authorList>
            <person name="Volokhov D.V."/>
            <person name="Gulland F.M."/>
            <person name="Gao Y."/>
            <person name="Chizhikov V.E."/>
        </authorList>
    </citation>
    <scope>NUCLEOTIDE SEQUENCE [LARGE SCALE GENOMIC DNA]</scope>
    <source>
        <strain evidence="8 9">ES3182-GEN</strain>
    </source>
</reference>
<dbReference type="NCBIfam" id="TIGR00594">
    <property type="entry name" value="polc"/>
    <property type="match status" value="1"/>
</dbReference>
<keyword evidence="3 8" id="KW-0548">Nucleotidyltransferase</keyword>
<evidence type="ECO:0000256" key="2">
    <source>
        <dbReference type="ARBA" id="ARBA00022679"/>
    </source>
</evidence>
<evidence type="ECO:0000256" key="1">
    <source>
        <dbReference type="ARBA" id="ARBA00012417"/>
    </source>
</evidence>
<dbReference type="PANTHER" id="PTHR32294">
    <property type="entry name" value="DNA POLYMERASE III SUBUNIT ALPHA"/>
    <property type="match status" value="1"/>
</dbReference>
<keyword evidence="9" id="KW-1185">Reference proteome</keyword>
<dbReference type="Pfam" id="PF14579">
    <property type="entry name" value="HHH_6"/>
    <property type="match status" value="1"/>
</dbReference>
<comment type="caution">
    <text evidence="8">The sequence shown here is derived from an EMBL/GenBank/DDBJ whole genome shotgun (WGS) entry which is preliminary data.</text>
</comment>
<evidence type="ECO:0000313" key="8">
    <source>
        <dbReference type="EMBL" id="MCV3728600.1"/>
    </source>
</evidence>
<dbReference type="InterPro" id="IPR040982">
    <property type="entry name" value="DNA_pol3_finger"/>
</dbReference>
<dbReference type="InterPro" id="IPR029460">
    <property type="entry name" value="DNAPol_HHH"/>
</dbReference>
<dbReference type="Proteomes" id="UP001208245">
    <property type="component" value="Unassembled WGS sequence"/>
</dbReference>
<proteinExistence type="predicted"/>
<dbReference type="CDD" id="cd07431">
    <property type="entry name" value="PHP_PolIIIA"/>
    <property type="match status" value="1"/>
</dbReference>
<comment type="catalytic activity">
    <reaction evidence="6">
        <text>DNA(n) + a 2'-deoxyribonucleoside 5'-triphosphate = DNA(n+1) + diphosphate</text>
        <dbReference type="Rhea" id="RHEA:22508"/>
        <dbReference type="Rhea" id="RHEA-COMP:17339"/>
        <dbReference type="Rhea" id="RHEA-COMP:17340"/>
        <dbReference type="ChEBI" id="CHEBI:33019"/>
        <dbReference type="ChEBI" id="CHEBI:61560"/>
        <dbReference type="ChEBI" id="CHEBI:173112"/>
        <dbReference type="EC" id="2.7.7.7"/>
    </reaction>
</comment>
<evidence type="ECO:0000313" key="9">
    <source>
        <dbReference type="Proteomes" id="UP001208245"/>
    </source>
</evidence>
<dbReference type="GO" id="GO:0003887">
    <property type="term" value="F:DNA-directed DNA polymerase activity"/>
    <property type="evidence" value="ECO:0007669"/>
    <property type="project" value="UniProtKB-EC"/>
</dbReference>
<dbReference type="InterPro" id="IPR011708">
    <property type="entry name" value="DNA_pol3_alpha_NTPase_dom"/>
</dbReference>